<dbReference type="EMBL" id="JAVFHQ010000013">
    <property type="protein sequence ID" value="KAK4546740.1"/>
    <property type="molecule type" value="Genomic_DNA"/>
</dbReference>
<proteinExistence type="predicted"/>
<feature type="region of interest" description="Disordered" evidence="1">
    <location>
        <begin position="313"/>
        <end position="339"/>
    </location>
</feature>
<feature type="region of interest" description="Disordered" evidence="1">
    <location>
        <begin position="169"/>
        <end position="190"/>
    </location>
</feature>
<accession>A0AAV9JNX8</accession>
<dbReference type="SUPFAM" id="SSF52113">
    <property type="entry name" value="BRCT domain"/>
    <property type="match status" value="1"/>
</dbReference>
<comment type="caution">
    <text evidence="3">The sequence shown here is derived from an EMBL/GenBank/DDBJ whole genome shotgun (WGS) entry which is preliminary data.</text>
</comment>
<organism evidence="3 4">
    <name type="scientific">Oleoguttula mirabilis</name>
    <dbReference type="NCBI Taxonomy" id="1507867"/>
    <lineage>
        <taxon>Eukaryota</taxon>
        <taxon>Fungi</taxon>
        <taxon>Dikarya</taxon>
        <taxon>Ascomycota</taxon>
        <taxon>Pezizomycotina</taxon>
        <taxon>Dothideomycetes</taxon>
        <taxon>Dothideomycetidae</taxon>
        <taxon>Mycosphaerellales</taxon>
        <taxon>Teratosphaeriaceae</taxon>
        <taxon>Oleoguttula</taxon>
    </lineage>
</organism>
<feature type="region of interest" description="Disordered" evidence="1">
    <location>
        <begin position="569"/>
        <end position="588"/>
    </location>
</feature>
<dbReference type="AlphaFoldDB" id="A0AAV9JNX8"/>
<gene>
    <name evidence="3" type="ORF">LTR36_001472</name>
</gene>
<dbReference type="InterPro" id="IPR036930">
    <property type="entry name" value="WGR_dom_sf"/>
</dbReference>
<dbReference type="PROSITE" id="PS51977">
    <property type="entry name" value="WGR"/>
    <property type="match status" value="1"/>
</dbReference>
<dbReference type="SUPFAM" id="SSF142921">
    <property type="entry name" value="WGR domain-like"/>
    <property type="match status" value="1"/>
</dbReference>
<keyword evidence="4" id="KW-1185">Reference proteome</keyword>
<name>A0AAV9JNX8_9PEZI</name>
<evidence type="ECO:0000256" key="1">
    <source>
        <dbReference type="SAM" id="MobiDB-lite"/>
    </source>
</evidence>
<reference evidence="3 4" key="1">
    <citation type="submission" date="2021-11" db="EMBL/GenBank/DDBJ databases">
        <title>Black yeast isolated from Biological Soil Crust.</title>
        <authorList>
            <person name="Kurbessoian T."/>
        </authorList>
    </citation>
    <scope>NUCLEOTIDE SEQUENCE [LARGE SCALE GENOMIC DNA]</scope>
    <source>
        <strain evidence="3 4">CCFEE 5522</strain>
    </source>
</reference>
<evidence type="ECO:0000313" key="3">
    <source>
        <dbReference type="EMBL" id="KAK4546740.1"/>
    </source>
</evidence>
<evidence type="ECO:0000259" key="2">
    <source>
        <dbReference type="PROSITE" id="PS51977"/>
    </source>
</evidence>
<dbReference type="InterPro" id="IPR008893">
    <property type="entry name" value="WGR_domain"/>
</dbReference>
<dbReference type="InterPro" id="IPR036420">
    <property type="entry name" value="BRCT_dom_sf"/>
</dbReference>
<dbReference type="Gene3D" id="3.40.50.10190">
    <property type="entry name" value="BRCT domain"/>
    <property type="match status" value="1"/>
</dbReference>
<dbReference type="Proteomes" id="UP001324427">
    <property type="component" value="Unassembled WGS sequence"/>
</dbReference>
<feature type="domain" description="WGR" evidence="2">
    <location>
        <begin position="213"/>
        <end position="315"/>
    </location>
</feature>
<sequence length="620" mass="67893">MGNHLKKTVITILYPIPELNKTWTREKLEGWIKTASGRHEVRFIEGETTHLVCSEKMWQAQPVAIQAALAANAKVGGSSNKGGVWIVTPKWLITAIGDQCKPHPGKDSWETLDREAMKQSQQAGKSAEKAAAKEVRGAARTVAGMLTETLIESTEKFISDDDRREMEKELKKRKEEAMREVQEKEKEKKREREQAALFRKGAKKAKNEVFSDNHHIYMDAAGFKYEVLLTKVDTKHNRNERHALTLQIYESNSEPNTYAFNLHFAGTGQLPSNNVLAAIGCGFETAFRAFKKCFREKTGINWDERIAVAVARAKQHQQQSTATGTGTGTGSPRGRPVSEASLERGLLRATAEEVVLEFGQRPFVYHPPLYGPRGLLPEKQREVFPEIGPPLREVGQEAQREDEEIELWMSGANGLGPSPNTNAVGVAEMQAGEGMDFVTGATPVAGEAHGAAERGEMDDFDQFMNEAEAASLAANGGHDDTYDFETSYPFGNQHDEAFIDLGLGHDRDQSMPVGYGQDSGGNEHEIQQETLGHTQVAEHARVQLDEFMGDVPAPEESFSGGSYALEGVERRAGGATPRDAAAEETGTTPCDAAEETGAAFESTASGQIEREMLAGNAMEG</sequence>
<evidence type="ECO:0000313" key="4">
    <source>
        <dbReference type="Proteomes" id="UP001324427"/>
    </source>
</evidence>
<protein>
    <recommendedName>
        <fullName evidence="2">WGR domain-containing protein</fullName>
    </recommendedName>
</protein>